<protein>
    <submittedName>
        <fullName evidence="5">Putative beta-mannanase</fullName>
    </submittedName>
</protein>
<dbReference type="Pfam" id="PF02156">
    <property type="entry name" value="Glyco_hydro_26"/>
    <property type="match status" value="1"/>
</dbReference>
<dbReference type="PROSITE" id="PS51764">
    <property type="entry name" value="GH26"/>
    <property type="match status" value="1"/>
</dbReference>
<dbReference type="GO" id="GO:0016985">
    <property type="term" value="F:mannan endo-1,4-beta-mannosidase activity"/>
    <property type="evidence" value="ECO:0007669"/>
    <property type="project" value="InterPro"/>
</dbReference>
<proteinExistence type="inferred from homology"/>
<dbReference type="PANTHER" id="PTHR40079:SF4">
    <property type="entry name" value="GH26 DOMAIN-CONTAINING PROTEIN-RELATED"/>
    <property type="match status" value="1"/>
</dbReference>
<sequence>MALTSCGTGTKKPMETPKDQLVHQLFTYAAKGQIAYGHQDDLAYGHNWVVTDWENDPLERSDVKAVTGKYPAVVGFDLGGIELGHAKNLDGVPFGLMRKAAQKHVERGGIVTFSWHPRNPLTGGDAWDISSDQVVKSVLTGGEKHGVFMLWLTRAADFIERLGADVPVIFRPWHENLGSWFWWGKNLCTEQEYQELYRMTWLYFTKERGLTNILWCYSPNGPIEPELYMSRYPGDEFVDILGTDIYEYVGADGLEEAGVRFSMEVKSMLTAMNVMATDHHKLMCLSETGLEGIPSPTWWTGVLEPAIREFPISYVLTWRNAHDIPTHFYAAWEGFEHAADMKAFSELDNIVFLDE</sequence>
<evidence type="ECO:0000259" key="4">
    <source>
        <dbReference type="PROSITE" id="PS51764"/>
    </source>
</evidence>
<keyword evidence="3" id="KW-0326">Glycosidase</keyword>
<evidence type="ECO:0000256" key="2">
    <source>
        <dbReference type="ARBA" id="ARBA00022801"/>
    </source>
</evidence>
<evidence type="ECO:0000256" key="3">
    <source>
        <dbReference type="ARBA" id="ARBA00023295"/>
    </source>
</evidence>
<dbReference type="PANTHER" id="PTHR40079">
    <property type="entry name" value="MANNAN ENDO-1,4-BETA-MANNOSIDASE E-RELATED"/>
    <property type="match status" value="1"/>
</dbReference>
<dbReference type="PRINTS" id="PR00739">
    <property type="entry name" value="GLHYDRLASE26"/>
</dbReference>
<dbReference type="InterPro" id="IPR017853">
    <property type="entry name" value="GH"/>
</dbReference>
<gene>
    <name evidence="5" type="primary">manB</name>
</gene>
<evidence type="ECO:0000313" key="5">
    <source>
        <dbReference type="EMBL" id="CAJ19138.1"/>
    </source>
</evidence>
<comment type="similarity">
    <text evidence="1">Belongs to the glycosyl hydrolase 26 family.</text>
</comment>
<dbReference type="EMBL" id="AM050337">
    <property type="protein sequence ID" value="CAJ19138.1"/>
    <property type="molecule type" value="Genomic_DNA"/>
</dbReference>
<dbReference type="Gene3D" id="3.20.20.80">
    <property type="entry name" value="Glycosidases"/>
    <property type="match status" value="1"/>
</dbReference>
<dbReference type="InterPro" id="IPR022790">
    <property type="entry name" value="GH26_dom"/>
</dbReference>
<reference evidence="5" key="1">
    <citation type="journal article" date="2005" name="Environ. Microbiol.">
        <title>Novel hydrolase diversity retrieved from a metagenome library of bovine rumen microflora.</title>
        <authorList>
            <person name="Ferrer M."/>
            <person name="Golyshina O.V."/>
            <person name="Chernikova T.N."/>
            <person name="Khachane A.N."/>
            <person name="Reyes-Duarte D."/>
            <person name="Santos V.A.P.M.D."/>
            <person name="Strompl C."/>
            <person name="Elborough K."/>
            <person name="Jarvis G."/>
            <person name="Neef A."/>
            <person name="Yakimov M.M."/>
            <person name="Timmis K.N."/>
            <person name="Golyshin P.N."/>
        </authorList>
    </citation>
    <scope>NUCLEOTIDE SEQUENCE</scope>
</reference>
<accession>Q2YI65</accession>
<dbReference type="InterPro" id="IPR000805">
    <property type="entry name" value="Glyco_hydro_26"/>
</dbReference>
<dbReference type="AlphaFoldDB" id="Q2YI65"/>
<dbReference type="CAZy" id="GH26">
    <property type="family name" value="Glycoside Hydrolase Family 26"/>
</dbReference>
<name>Q2YI65_9ZZZZ</name>
<keyword evidence="2" id="KW-0378">Hydrolase</keyword>
<organism evidence="5">
    <name type="scientific">unidentified microorganism</name>
    <dbReference type="NCBI Taxonomy" id="81726"/>
    <lineage>
        <taxon>unclassified sequences</taxon>
        <taxon>environmental samples</taxon>
    </lineage>
</organism>
<dbReference type="SUPFAM" id="SSF51445">
    <property type="entry name" value="(Trans)glycosidases"/>
    <property type="match status" value="1"/>
</dbReference>
<evidence type="ECO:0000256" key="1">
    <source>
        <dbReference type="ARBA" id="ARBA00007754"/>
    </source>
</evidence>
<dbReference type="PIRSF" id="PIRSF018168">
    <property type="entry name" value="Mannan-1_4-beta-mannosidase"/>
    <property type="match status" value="1"/>
</dbReference>
<dbReference type="GO" id="GO:0006080">
    <property type="term" value="P:substituted mannan metabolic process"/>
    <property type="evidence" value="ECO:0007669"/>
    <property type="project" value="InterPro"/>
</dbReference>
<feature type="domain" description="GH26" evidence="4">
    <location>
        <begin position="17"/>
        <end position="354"/>
    </location>
</feature>
<dbReference type="InterPro" id="IPR016714">
    <property type="entry name" value="MANB/E"/>
</dbReference>